<comment type="caution">
    <text evidence="1">The sequence shown here is derived from an EMBL/GenBank/DDBJ whole genome shotgun (WGS) entry which is preliminary data.</text>
</comment>
<dbReference type="EMBL" id="LAZR01044091">
    <property type="protein sequence ID" value="KKL05494.1"/>
    <property type="molecule type" value="Genomic_DNA"/>
</dbReference>
<organism evidence="1">
    <name type="scientific">marine sediment metagenome</name>
    <dbReference type="NCBI Taxonomy" id="412755"/>
    <lineage>
        <taxon>unclassified sequences</taxon>
        <taxon>metagenomes</taxon>
        <taxon>ecological metagenomes</taxon>
    </lineage>
</organism>
<gene>
    <name evidence="1" type="ORF">LCGC14_2605450</name>
</gene>
<dbReference type="AlphaFoldDB" id="A0A0F9A7E5"/>
<name>A0A0F9A7E5_9ZZZZ</name>
<protein>
    <submittedName>
        <fullName evidence="1">Uncharacterized protein</fullName>
    </submittedName>
</protein>
<accession>A0A0F9A7E5</accession>
<evidence type="ECO:0000313" key="1">
    <source>
        <dbReference type="EMBL" id="KKL05494.1"/>
    </source>
</evidence>
<reference evidence="1" key="1">
    <citation type="journal article" date="2015" name="Nature">
        <title>Complex archaea that bridge the gap between prokaryotes and eukaryotes.</title>
        <authorList>
            <person name="Spang A."/>
            <person name="Saw J.H."/>
            <person name="Jorgensen S.L."/>
            <person name="Zaremba-Niedzwiedzka K."/>
            <person name="Martijn J."/>
            <person name="Lind A.E."/>
            <person name="van Eijk R."/>
            <person name="Schleper C."/>
            <person name="Guy L."/>
            <person name="Ettema T.J."/>
        </authorList>
    </citation>
    <scope>NUCLEOTIDE SEQUENCE</scope>
</reference>
<proteinExistence type="predicted"/>
<sequence length="51" mass="5879">MVKKIKATISFNKNNKQFNLSLPKKKISKNMLEGLKKSKSVEIDLLKLYPT</sequence>